<protein>
    <submittedName>
        <fullName evidence="1">Uncharacterized protein</fullName>
    </submittedName>
</protein>
<accession>A0ACB8RXW9</accession>
<keyword evidence="2" id="KW-1185">Reference proteome</keyword>
<reference evidence="1" key="1">
    <citation type="submission" date="2021-02" db="EMBL/GenBank/DDBJ databases">
        <authorList>
            <consortium name="DOE Joint Genome Institute"/>
            <person name="Ahrendt S."/>
            <person name="Looney B.P."/>
            <person name="Miyauchi S."/>
            <person name="Morin E."/>
            <person name="Drula E."/>
            <person name="Courty P.E."/>
            <person name="Chicoki N."/>
            <person name="Fauchery L."/>
            <person name="Kohler A."/>
            <person name="Kuo A."/>
            <person name="Labutti K."/>
            <person name="Pangilinan J."/>
            <person name="Lipzen A."/>
            <person name="Riley R."/>
            <person name="Andreopoulos W."/>
            <person name="He G."/>
            <person name="Johnson J."/>
            <person name="Barry K.W."/>
            <person name="Grigoriev I.V."/>
            <person name="Nagy L."/>
            <person name="Hibbett D."/>
            <person name="Henrissat B."/>
            <person name="Matheny P.B."/>
            <person name="Labbe J."/>
            <person name="Martin F."/>
        </authorList>
    </citation>
    <scope>NUCLEOTIDE SEQUENCE</scope>
    <source>
        <strain evidence="1">FP105234-sp</strain>
    </source>
</reference>
<proteinExistence type="predicted"/>
<gene>
    <name evidence="1" type="ORF">FA95DRAFT_1539420</name>
</gene>
<dbReference type="Proteomes" id="UP000814033">
    <property type="component" value="Unassembled WGS sequence"/>
</dbReference>
<comment type="caution">
    <text evidence="1">The sequence shown here is derived from an EMBL/GenBank/DDBJ whole genome shotgun (WGS) entry which is preliminary data.</text>
</comment>
<reference evidence="1" key="2">
    <citation type="journal article" date="2022" name="New Phytol.">
        <title>Evolutionary transition to the ectomycorrhizal habit in the genomes of a hyperdiverse lineage of mushroom-forming fungi.</title>
        <authorList>
            <person name="Looney B."/>
            <person name="Miyauchi S."/>
            <person name="Morin E."/>
            <person name="Drula E."/>
            <person name="Courty P.E."/>
            <person name="Kohler A."/>
            <person name="Kuo A."/>
            <person name="LaButti K."/>
            <person name="Pangilinan J."/>
            <person name="Lipzen A."/>
            <person name="Riley R."/>
            <person name="Andreopoulos W."/>
            <person name="He G."/>
            <person name="Johnson J."/>
            <person name="Nolan M."/>
            <person name="Tritt A."/>
            <person name="Barry K.W."/>
            <person name="Grigoriev I.V."/>
            <person name="Nagy L.G."/>
            <person name="Hibbett D."/>
            <person name="Henrissat B."/>
            <person name="Matheny P.B."/>
            <person name="Labbe J."/>
            <person name="Martin F.M."/>
        </authorList>
    </citation>
    <scope>NUCLEOTIDE SEQUENCE</scope>
    <source>
        <strain evidence="1">FP105234-sp</strain>
    </source>
</reference>
<name>A0ACB8RXW9_9AGAM</name>
<sequence>MDDSRSQTLEVLEKFILSQRALLSRTASDVSRLQKLREQAVETPESVLETLGTEDPPLRLTGELDVVSEVQHDIDWTLLKGADPTPLRTLTADLHLAHQARAHPAPTQRAPLSPLQLLVRDARRTLLDPVLPALVPSPDSSDGEAAPTPEERRKERERAKIRELRRRRFGEGGLTLPHARADGVYVRRDLADESALVDISLDDDLGAGAEVEAETEVETGGGKSSASQEPEVPAQSAAASPVSAAPSRSRRTAPKAQPVAVPQKAKPVAPPKTKRPSSPTPEPDAAPPPGKRAKPRPDTYKQAWSVSEQHLLERLMGEIPDGEKNRWAKISRAMGGHRTPRQVASRVQKYFEKLKKFGVDITAGRAGQTNTVDRDAAAYNTP</sequence>
<evidence type="ECO:0000313" key="2">
    <source>
        <dbReference type="Proteomes" id="UP000814033"/>
    </source>
</evidence>
<evidence type="ECO:0000313" key="1">
    <source>
        <dbReference type="EMBL" id="KAI0048667.1"/>
    </source>
</evidence>
<dbReference type="EMBL" id="MU275883">
    <property type="protein sequence ID" value="KAI0048667.1"/>
    <property type="molecule type" value="Genomic_DNA"/>
</dbReference>
<organism evidence="1 2">
    <name type="scientific">Auriscalpium vulgare</name>
    <dbReference type="NCBI Taxonomy" id="40419"/>
    <lineage>
        <taxon>Eukaryota</taxon>
        <taxon>Fungi</taxon>
        <taxon>Dikarya</taxon>
        <taxon>Basidiomycota</taxon>
        <taxon>Agaricomycotina</taxon>
        <taxon>Agaricomycetes</taxon>
        <taxon>Russulales</taxon>
        <taxon>Auriscalpiaceae</taxon>
        <taxon>Auriscalpium</taxon>
    </lineage>
</organism>